<comment type="caution">
    <text evidence="1">The sequence shown here is derived from an EMBL/GenBank/DDBJ whole genome shotgun (WGS) entry which is preliminary data.</text>
</comment>
<organism evidence="1 2">
    <name type="scientific">Clostridium frigoris</name>
    <dbReference type="NCBI Taxonomy" id="205327"/>
    <lineage>
        <taxon>Bacteria</taxon>
        <taxon>Bacillati</taxon>
        <taxon>Bacillota</taxon>
        <taxon>Clostridia</taxon>
        <taxon>Eubacteriales</taxon>
        <taxon>Clostridiaceae</taxon>
        <taxon>Clostridium</taxon>
    </lineage>
</organism>
<name>A0ABS6BN51_9CLOT</name>
<reference evidence="1 2" key="1">
    <citation type="submission" date="2021-06" db="EMBL/GenBank/DDBJ databases">
        <title>Clostridia strains as spoilage organisms.</title>
        <authorList>
            <person name="Wambui J."/>
            <person name="Stephan R."/>
            <person name="Stevens M.J.A."/>
        </authorList>
    </citation>
    <scope>NUCLEOTIDE SEQUENCE [LARGE SCALE GENOMIC DNA]</scope>
    <source>
        <strain evidence="1 2">DSM 14204</strain>
    </source>
</reference>
<dbReference type="RefSeq" id="WP_216145373.1">
    <property type="nucleotide sequence ID" value="NZ_JAHLDV010000002.1"/>
</dbReference>
<evidence type="ECO:0000313" key="2">
    <source>
        <dbReference type="Proteomes" id="UP000776252"/>
    </source>
</evidence>
<dbReference type="Proteomes" id="UP000776252">
    <property type="component" value="Unassembled WGS sequence"/>
</dbReference>
<gene>
    <name evidence="1" type="ORF">KPL37_01035</name>
</gene>
<sequence>MKYIFSRAQILTGILTGGILLSAVNITFASPASSVYFNGKAPLTSESKQINTKRQKGLDTNYDNIAIVKTITQNQANKIRAVINKDESSKRANFKNTKTVTDQERKIYVDSNNINHINPFTALIDNGTITEVQAEKIIMKQLYLYHDKMINSML</sequence>
<dbReference type="EMBL" id="JAHLDV010000002">
    <property type="protein sequence ID" value="MBU3158358.1"/>
    <property type="molecule type" value="Genomic_DNA"/>
</dbReference>
<proteinExistence type="predicted"/>
<keyword evidence="2" id="KW-1185">Reference proteome</keyword>
<accession>A0ABS6BN51</accession>
<evidence type="ECO:0000313" key="1">
    <source>
        <dbReference type="EMBL" id="MBU3158358.1"/>
    </source>
</evidence>
<protein>
    <submittedName>
        <fullName evidence="1">Uncharacterized protein</fullName>
    </submittedName>
</protein>